<proteinExistence type="predicted"/>
<dbReference type="EMBL" id="FZMP01000246">
    <property type="protein sequence ID" value="SNQ62884.1"/>
    <property type="molecule type" value="Genomic_DNA"/>
</dbReference>
<sequence length="97" mass="11427">MKIRDVIQEFIPCEVCGNRDIKHFHFHVFVHWGSQPYVKCCQCEEEYYSTTARAVITKAEDARKAKKRAVTGVHEKDRSNHEKQKFVHPLLKTLSRI</sequence>
<dbReference type="RefSeq" id="WP_096207388.1">
    <property type="nucleotide sequence ID" value="NZ_FZMP01000246.1"/>
</dbReference>
<protein>
    <submittedName>
        <fullName evidence="1">Uncharacterized protein</fullName>
    </submittedName>
</protein>
<gene>
    <name evidence="1" type="ORF">MNV_950005</name>
</gene>
<organism evidence="1 2">
    <name type="scientific">Candidatus Methanoperedens nitratireducens</name>
    <dbReference type="NCBI Taxonomy" id="1392998"/>
    <lineage>
        <taxon>Archaea</taxon>
        <taxon>Methanobacteriati</taxon>
        <taxon>Methanobacteriota</taxon>
        <taxon>Stenosarchaea group</taxon>
        <taxon>Methanomicrobia</taxon>
        <taxon>Methanosarcinales</taxon>
        <taxon>ANME-2 cluster</taxon>
        <taxon>Candidatus Methanoperedentaceae</taxon>
        <taxon>Candidatus Methanoperedens</taxon>
    </lineage>
</organism>
<keyword evidence="2" id="KW-1185">Reference proteome</keyword>
<accession>A0A284VUA8</accession>
<reference evidence="2" key="1">
    <citation type="submission" date="2017-06" db="EMBL/GenBank/DDBJ databases">
        <authorList>
            <person name="Cremers G."/>
        </authorList>
    </citation>
    <scope>NUCLEOTIDE SEQUENCE [LARGE SCALE GENOMIC DNA]</scope>
</reference>
<dbReference type="Proteomes" id="UP000218615">
    <property type="component" value="Unassembled WGS sequence"/>
</dbReference>
<name>A0A284VUA8_9EURY</name>
<evidence type="ECO:0000313" key="1">
    <source>
        <dbReference type="EMBL" id="SNQ62884.1"/>
    </source>
</evidence>
<dbReference type="AlphaFoldDB" id="A0A284VUA8"/>
<evidence type="ECO:0000313" key="2">
    <source>
        <dbReference type="Proteomes" id="UP000218615"/>
    </source>
</evidence>